<keyword evidence="1" id="KW-0812">Transmembrane</keyword>
<evidence type="ECO:0000313" key="2">
    <source>
        <dbReference type="EMBL" id="THD19475.1"/>
    </source>
</evidence>
<sequence length="188" mass="21276">MYPERETDRRDIMTDVKTMINKSSLRRARCQDDNGMGELKRVTIMAEETAPNKTAGSLGSDQTMIKSILKSSLGLDTMTGISDIPLSTVDQRRVSSITLEMLMEREEIDVHPYGRGGIYEGILYSHKKEEELDFVVILVWLIFSSSVLMISIAVVFVAELSYYLYAEQTAEDRQAYCDFFKTCKAGTN</sequence>
<feature type="transmembrane region" description="Helical" evidence="1">
    <location>
        <begin position="134"/>
        <end position="158"/>
    </location>
</feature>
<organism evidence="2 3">
    <name type="scientific">Fasciola hepatica</name>
    <name type="common">Liver fluke</name>
    <dbReference type="NCBI Taxonomy" id="6192"/>
    <lineage>
        <taxon>Eukaryota</taxon>
        <taxon>Metazoa</taxon>
        <taxon>Spiralia</taxon>
        <taxon>Lophotrochozoa</taxon>
        <taxon>Platyhelminthes</taxon>
        <taxon>Trematoda</taxon>
        <taxon>Digenea</taxon>
        <taxon>Plagiorchiida</taxon>
        <taxon>Echinostomata</taxon>
        <taxon>Echinostomatoidea</taxon>
        <taxon>Fasciolidae</taxon>
        <taxon>Fasciola</taxon>
    </lineage>
</organism>
<accession>A0A4E0QVR4</accession>
<keyword evidence="3" id="KW-1185">Reference proteome</keyword>
<proteinExistence type="predicted"/>
<protein>
    <submittedName>
        <fullName evidence="2">Uncharacterized protein</fullName>
    </submittedName>
</protein>
<keyword evidence="1" id="KW-0472">Membrane</keyword>
<evidence type="ECO:0000313" key="3">
    <source>
        <dbReference type="Proteomes" id="UP000230066"/>
    </source>
</evidence>
<gene>
    <name evidence="2" type="ORF">D915_009859</name>
</gene>
<reference evidence="2" key="1">
    <citation type="submission" date="2019-03" db="EMBL/GenBank/DDBJ databases">
        <title>Improved annotation for the trematode Fasciola hepatica.</title>
        <authorList>
            <person name="Choi Y.-J."/>
            <person name="Martin J."/>
            <person name="Mitreva M."/>
        </authorList>
    </citation>
    <scope>NUCLEOTIDE SEQUENCE [LARGE SCALE GENOMIC DNA]</scope>
</reference>
<name>A0A4E0QVR4_FASHE</name>
<evidence type="ECO:0000256" key="1">
    <source>
        <dbReference type="SAM" id="Phobius"/>
    </source>
</evidence>
<dbReference type="EMBL" id="JXXN02006333">
    <property type="protein sequence ID" value="THD19475.1"/>
    <property type="molecule type" value="Genomic_DNA"/>
</dbReference>
<dbReference type="Proteomes" id="UP000230066">
    <property type="component" value="Unassembled WGS sequence"/>
</dbReference>
<dbReference type="AlphaFoldDB" id="A0A4E0QVR4"/>
<keyword evidence="1" id="KW-1133">Transmembrane helix</keyword>
<comment type="caution">
    <text evidence="2">The sequence shown here is derived from an EMBL/GenBank/DDBJ whole genome shotgun (WGS) entry which is preliminary data.</text>
</comment>